<dbReference type="Proteomes" id="UP000535838">
    <property type="component" value="Unassembled WGS sequence"/>
</dbReference>
<dbReference type="PANTHER" id="PTHR10819:SF3">
    <property type="entry name" value="PHOSPHOTRIESTERASE-RELATED PROTEIN"/>
    <property type="match status" value="1"/>
</dbReference>
<dbReference type="PIRSF" id="PIRSF016839">
    <property type="entry name" value="PhP"/>
    <property type="match status" value="1"/>
</dbReference>
<evidence type="ECO:0000256" key="5">
    <source>
        <dbReference type="PROSITE-ProRule" id="PRU00679"/>
    </source>
</evidence>
<comment type="caution">
    <text evidence="6">The sequence shown here is derived from an EMBL/GenBank/DDBJ whole genome shotgun (WGS) entry which is preliminary data.</text>
</comment>
<dbReference type="Pfam" id="PF02126">
    <property type="entry name" value="PTE"/>
    <property type="match status" value="1"/>
</dbReference>
<keyword evidence="2" id="KW-0378">Hydrolase</keyword>
<feature type="binding site" evidence="4">
    <location>
        <position position="287"/>
    </location>
    <ligand>
        <name>Zn(2+)</name>
        <dbReference type="ChEBI" id="CHEBI:29105"/>
        <label>1</label>
    </ligand>
</feature>
<evidence type="ECO:0008006" key="8">
    <source>
        <dbReference type="Google" id="ProtNLM"/>
    </source>
</evidence>
<dbReference type="AlphaFoldDB" id="A0A841SYA3"/>
<comment type="cofactor">
    <cofactor evidence="4">
        <name>a divalent metal cation</name>
        <dbReference type="ChEBI" id="CHEBI:60240"/>
    </cofactor>
    <text evidence="4">Binds 2 divalent metal cations per subunit.</text>
</comment>
<gene>
    <name evidence="6" type="ORF">H7B67_17395</name>
</gene>
<feature type="modified residue" description="N6-carboxylysine" evidence="3 5">
    <location>
        <position position="168"/>
    </location>
</feature>
<organism evidence="6 7">
    <name type="scientific">Cohnella thailandensis</name>
    <dbReference type="NCBI Taxonomy" id="557557"/>
    <lineage>
        <taxon>Bacteria</taxon>
        <taxon>Bacillati</taxon>
        <taxon>Bacillota</taxon>
        <taxon>Bacilli</taxon>
        <taxon>Bacillales</taxon>
        <taxon>Paenibacillaceae</taxon>
        <taxon>Cohnella</taxon>
    </lineage>
</organism>
<sequence>MSSIDPNVTIPWNREAEEPAGRIRTVLGDIEPRRLGFCHSHEHLFLAPGFPQTVNKDLLIDDYALTLRELRSFREIGGEAIVDAQPLACGRMETELLRVSEEAGIHVVASTGFHKLAFYPPDHWIRKLGEKELTELFIGELEDGMLSGTDWLEPEAAERVQGRAGQIKTAVDAERMADPDKRWFAAAANASLETGAPIMCHTESAAQARWLLSFYLERGVPAESVILCHLDRTLDDPDAHLELAGQGAYLEYDTIGRFKYHSDEEEAKWIARMLAAGLEDRLLLGLDTTRARLAAYGGWPGLRHIAQRFLPLLALEGATGQQLVKLMEKNPAKAFSWRSRAGLN</sequence>
<name>A0A841SYA3_9BACL</name>
<accession>A0A841SYA3</accession>
<reference evidence="6 7" key="1">
    <citation type="submission" date="2020-08" db="EMBL/GenBank/DDBJ databases">
        <title>Cohnella phylogeny.</title>
        <authorList>
            <person name="Dunlap C."/>
        </authorList>
    </citation>
    <scope>NUCLEOTIDE SEQUENCE [LARGE SCALE GENOMIC DNA]</scope>
    <source>
        <strain evidence="6 7">DSM 25241</strain>
    </source>
</reference>
<dbReference type="PANTHER" id="PTHR10819">
    <property type="entry name" value="PHOSPHOTRIESTERASE-RELATED"/>
    <property type="match status" value="1"/>
</dbReference>
<feature type="binding site" evidence="4">
    <location>
        <position position="229"/>
    </location>
    <ligand>
        <name>Zn(2+)</name>
        <dbReference type="ChEBI" id="CHEBI:29105"/>
        <label>2</label>
    </ligand>
</feature>
<evidence type="ECO:0000256" key="1">
    <source>
        <dbReference type="ARBA" id="ARBA00022723"/>
    </source>
</evidence>
<dbReference type="GO" id="GO:0008270">
    <property type="term" value="F:zinc ion binding"/>
    <property type="evidence" value="ECO:0007669"/>
    <property type="project" value="InterPro"/>
</dbReference>
<evidence type="ECO:0000256" key="3">
    <source>
        <dbReference type="PIRSR" id="PIRSR601559-50"/>
    </source>
</evidence>
<evidence type="ECO:0000313" key="6">
    <source>
        <dbReference type="EMBL" id="MBB6635899.1"/>
    </source>
</evidence>
<evidence type="ECO:0000313" key="7">
    <source>
        <dbReference type="Proteomes" id="UP000535838"/>
    </source>
</evidence>
<keyword evidence="1 4" id="KW-0479">Metal-binding</keyword>
<evidence type="ECO:0000256" key="2">
    <source>
        <dbReference type="ARBA" id="ARBA00022801"/>
    </source>
</evidence>
<protein>
    <recommendedName>
        <fullName evidence="8">Aryldialkylphosphatase</fullName>
    </recommendedName>
</protein>
<comment type="similarity">
    <text evidence="5">Belongs to the metallo-dependent hydrolases superfamily. Phosphotriesterase family.</text>
</comment>
<dbReference type="InterPro" id="IPR032466">
    <property type="entry name" value="Metal_Hydrolase"/>
</dbReference>
<feature type="binding site" evidence="4">
    <location>
        <position position="41"/>
    </location>
    <ligand>
        <name>Zn(2+)</name>
        <dbReference type="ChEBI" id="CHEBI:29105"/>
        <label>1</label>
    </ligand>
</feature>
<dbReference type="InterPro" id="IPR001559">
    <property type="entry name" value="Phosphotriesterase"/>
</dbReference>
<dbReference type="GO" id="GO:0016787">
    <property type="term" value="F:hydrolase activity"/>
    <property type="evidence" value="ECO:0007669"/>
    <property type="project" value="UniProtKB-KW"/>
</dbReference>
<dbReference type="Gene3D" id="3.20.20.140">
    <property type="entry name" value="Metal-dependent hydrolases"/>
    <property type="match status" value="1"/>
</dbReference>
<feature type="binding site" description="via carbamate group" evidence="4">
    <location>
        <position position="168"/>
    </location>
    <ligand>
        <name>Zn(2+)</name>
        <dbReference type="ChEBI" id="CHEBI:29105"/>
        <label>2</label>
    </ligand>
</feature>
<dbReference type="PROSITE" id="PS51347">
    <property type="entry name" value="PHOSPHOTRIESTERASE_2"/>
    <property type="match status" value="1"/>
</dbReference>
<proteinExistence type="inferred from homology"/>
<dbReference type="SUPFAM" id="SSF51556">
    <property type="entry name" value="Metallo-dependent hydrolases"/>
    <property type="match status" value="1"/>
</dbReference>
<dbReference type="EMBL" id="JACJVQ010000015">
    <property type="protein sequence ID" value="MBB6635899.1"/>
    <property type="molecule type" value="Genomic_DNA"/>
</dbReference>
<feature type="binding site" evidence="4">
    <location>
        <position position="43"/>
    </location>
    <ligand>
        <name>Zn(2+)</name>
        <dbReference type="ChEBI" id="CHEBI:29105"/>
        <label>1</label>
    </ligand>
</feature>
<feature type="binding site" description="via carbamate group" evidence="4">
    <location>
        <position position="168"/>
    </location>
    <ligand>
        <name>Zn(2+)</name>
        <dbReference type="ChEBI" id="CHEBI:29105"/>
        <label>1</label>
    </ligand>
</feature>
<feature type="binding site" evidence="4">
    <location>
        <position position="201"/>
    </location>
    <ligand>
        <name>Zn(2+)</name>
        <dbReference type="ChEBI" id="CHEBI:29105"/>
        <label>2</label>
    </ligand>
</feature>
<keyword evidence="7" id="KW-1185">Reference proteome</keyword>
<evidence type="ECO:0000256" key="4">
    <source>
        <dbReference type="PIRSR" id="PIRSR601559-51"/>
    </source>
</evidence>
<dbReference type="RefSeq" id="WP_185121134.1">
    <property type="nucleotide sequence ID" value="NZ_JACJVQ010000015.1"/>
</dbReference>